<dbReference type="STRING" id="1850250.LPB142_07970"/>
<dbReference type="InterPro" id="IPR011738">
    <property type="entry name" value="Phage_CHP"/>
</dbReference>
<accession>A0A1D9MBR4</accession>
<dbReference type="Gene3D" id="1.10.3230.30">
    <property type="entry name" value="Phage gp6-like head-tail connector protein"/>
    <property type="match status" value="1"/>
</dbReference>
<dbReference type="Proteomes" id="UP000176562">
    <property type="component" value="Chromosome"/>
</dbReference>
<dbReference type="KEGG" id="rhp:LPB142_07970"/>
<dbReference type="NCBIfam" id="TIGR02215">
    <property type="entry name" value="phage_chp_gp8"/>
    <property type="match status" value="1"/>
</dbReference>
<organism evidence="1 2">
    <name type="scientific">Rhodobacter xanthinilyticus</name>
    <dbReference type="NCBI Taxonomy" id="1850250"/>
    <lineage>
        <taxon>Bacteria</taxon>
        <taxon>Pseudomonadati</taxon>
        <taxon>Pseudomonadota</taxon>
        <taxon>Alphaproteobacteria</taxon>
        <taxon>Rhodobacterales</taxon>
        <taxon>Rhodobacter group</taxon>
        <taxon>Rhodobacter</taxon>
    </lineage>
</organism>
<keyword evidence="2" id="KW-1185">Reference proteome</keyword>
<dbReference type="CDD" id="cd08054">
    <property type="entry name" value="gp6"/>
    <property type="match status" value="1"/>
</dbReference>
<dbReference type="EMBL" id="CP017781">
    <property type="protein sequence ID" value="AOZ69263.1"/>
    <property type="molecule type" value="Genomic_DNA"/>
</dbReference>
<sequence length="202" mass="21377">MMLNEETAIASGALPVAEFRDHLRLGTGFADLGAEDAALEAYLRAAIAAIEGRTSKVLISRDYTLTLAYWRTAESQPLPIAPVSAVASVTLRDRAGAGTVVEAEHYRLIADLSRPRIEPISGLLPSIATGGTVEIAFTAGFGAAWGDLPVDLAQAVFLLAAQYYENRLDGGITGEAMPFGVMALIERWRTVRVLGGYGGARG</sequence>
<proteinExistence type="predicted"/>
<protein>
    <submittedName>
        <fullName evidence="1">Uncharacterized protein</fullName>
    </submittedName>
</protein>
<evidence type="ECO:0000313" key="1">
    <source>
        <dbReference type="EMBL" id="AOZ69263.1"/>
    </source>
</evidence>
<reference evidence="1 2" key="1">
    <citation type="submission" date="2016-10" db="EMBL/GenBank/DDBJ databases">
        <title>Rhodobacter sp. LPB0142, isolated from sea water.</title>
        <authorList>
            <person name="Kim E."/>
            <person name="Yi H."/>
        </authorList>
    </citation>
    <scope>NUCLEOTIDE SEQUENCE [LARGE SCALE GENOMIC DNA]</scope>
    <source>
        <strain evidence="1 2">LPB0142</strain>
    </source>
</reference>
<dbReference type="AlphaFoldDB" id="A0A1D9MBR4"/>
<dbReference type="RefSeq" id="WP_071166050.1">
    <property type="nucleotide sequence ID" value="NZ_CP017781.1"/>
</dbReference>
<gene>
    <name evidence="1" type="ORF">LPB142_07970</name>
</gene>
<name>A0A1D9MBR4_9RHOB</name>
<evidence type="ECO:0000313" key="2">
    <source>
        <dbReference type="Proteomes" id="UP000176562"/>
    </source>
</evidence>